<dbReference type="AlphaFoldDB" id="W4QWU4"/>
<keyword evidence="2" id="KW-1185">Reference proteome</keyword>
<dbReference type="EMBL" id="BAUV01000038">
    <property type="protein sequence ID" value="GAE36595.1"/>
    <property type="molecule type" value="Genomic_DNA"/>
</dbReference>
<reference evidence="1 2" key="1">
    <citation type="journal article" date="2014" name="Genome Announc.">
        <title>Draft Genome Sequences of Three Alkaliphilic Bacillus Strains, Bacillus wakoensis JCM 9140T, Bacillus akibai JCM 9157T, and Bacillus hemicellulosilyticus JCM 9152T.</title>
        <authorList>
            <person name="Yuki M."/>
            <person name="Oshima K."/>
            <person name="Suda W."/>
            <person name="Oshida Y."/>
            <person name="Kitamura K."/>
            <person name="Iida T."/>
            <person name="Hattori M."/>
            <person name="Ohkuma M."/>
        </authorList>
    </citation>
    <scope>NUCLEOTIDE SEQUENCE [LARGE SCALE GENOMIC DNA]</scope>
    <source>
        <strain evidence="1 2">JCM 9157</strain>
    </source>
</reference>
<comment type="caution">
    <text evidence="1">The sequence shown here is derived from an EMBL/GenBank/DDBJ whole genome shotgun (WGS) entry which is preliminary data.</text>
</comment>
<dbReference type="Proteomes" id="UP000018896">
    <property type="component" value="Unassembled WGS sequence"/>
</dbReference>
<evidence type="ECO:0000313" key="1">
    <source>
        <dbReference type="EMBL" id="GAE36595.1"/>
    </source>
</evidence>
<evidence type="ECO:0000313" key="2">
    <source>
        <dbReference type="Proteomes" id="UP000018896"/>
    </source>
</evidence>
<protein>
    <submittedName>
        <fullName evidence="1">Uncharacterized protein</fullName>
    </submittedName>
</protein>
<accession>W4QWU4</accession>
<sequence>MIYEKATVSGTVNKKKEIARTVSTISFIFLHIEKTLQILRWTKVKNEKEASPMFSELMRSLR</sequence>
<name>W4QWU4_HALA3</name>
<proteinExistence type="predicted"/>
<gene>
    <name evidence="1" type="ORF">JCM9157_3793</name>
</gene>
<organism evidence="1 2">
    <name type="scientific">Halalkalibacter akibai (strain ATCC 43226 / DSM 21942 / CIP 109018 / JCM 9157 / 1139)</name>
    <name type="common">Bacillus akibai</name>
    <dbReference type="NCBI Taxonomy" id="1236973"/>
    <lineage>
        <taxon>Bacteria</taxon>
        <taxon>Bacillati</taxon>
        <taxon>Bacillota</taxon>
        <taxon>Bacilli</taxon>
        <taxon>Bacillales</taxon>
        <taxon>Bacillaceae</taxon>
        <taxon>Halalkalibacter</taxon>
    </lineage>
</organism>